<gene>
    <name evidence="3" type="ORF">PTD2_10519</name>
</gene>
<evidence type="ECO:0000313" key="3">
    <source>
        <dbReference type="EMBL" id="EAR29242.1"/>
    </source>
</evidence>
<dbReference type="Pfam" id="PF01476">
    <property type="entry name" value="LysM"/>
    <property type="match status" value="3"/>
</dbReference>
<dbReference type="HOGENOM" id="CLU_009520_1_4_6"/>
<feature type="domain" description="LysM" evidence="2">
    <location>
        <begin position="400"/>
        <end position="444"/>
    </location>
</feature>
<dbReference type="GO" id="GO:0000270">
    <property type="term" value="P:peptidoglycan metabolic process"/>
    <property type="evidence" value="ECO:0007669"/>
    <property type="project" value="InterPro"/>
</dbReference>
<dbReference type="PROSITE" id="PS51782">
    <property type="entry name" value="LYSM"/>
    <property type="match status" value="3"/>
</dbReference>
<evidence type="ECO:0000256" key="1">
    <source>
        <dbReference type="ARBA" id="ARBA00007734"/>
    </source>
</evidence>
<dbReference type="EMBL" id="AAOH01000002">
    <property type="protein sequence ID" value="EAR29242.1"/>
    <property type="molecule type" value="Genomic_DNA"/>
</dbReference>
<dbReference type="FunFam" id="1.10.530.10:FF:000004">
    <property type="entry name" value="Membrane-bound lytic murein transglycosylase D"/>
    <property type="match status" value="1"/>
</dbReference>
<protein>
    <submittedName>
        <fullName evidence="3">Lytic murein transglycosylase C, membrane-bound</fullName>
    </submittedName>
</protein>
<dbReference type="InterPro" id="IPR036779">
    <property type="entry name" value="LysM_dom_sf"/>
</dbReference>
<dbReference type="SMART" id="SM00257">
    <property type="entry name" value="LysM"/>
    <property type="match status" value="3"/>
</dbReference>
<dbReference type="PANTHER" id="PTHR33734">
    <property type="entry name" value="LYSM DOMAIN-CONTAINING GPI-ANCHORED PROTEIN 2"/>
    <property type="match status" value="1"/>
</dbReference>
<dbReference type="AlphaFoldDB" id="A4C5I8"/>
<dbReference type="Gene3D" id="1.10.530.10">
    <property type="match status" value="1"/>
</dbReference>
<dbReference type="GO" id="GO:0016020">
    <property type="term" value="C:membrane"/>
    <property type="evidence" value="ECO:0007669"/>
    <property type="project" value="InterPro"/>
</dbReference>
<dbReference type="InterPro" id="IPR023346">
    <property type="entry name" value="Lysozyme-like_dom_sf"/>
</dbReference>
<feature type="domain" description="LysM" evidence="2">
    <location>
        <begin position="329"/>
        <end position="372"/>
    </location>
</feature>
<feature type="domain" description="LysM" evidence="2">
    <location>
        <begin position="463"/>
        <end position="507"/>
    </location>
</feature>
<dbReference type="eggNOG" id="COG0741">
    <property type="taxonomic scope" value="Bacteria"/>
</dbReference>
<name>A4C5I8_9GAMM</name>
<dbReference type="Gene3D" id="3.10.350.10">
    <property type="entry name" value="LysM domain"/>
    <property type="match status" value="3"/>
</dbReference>
<comment type="caution">
    <text evidence="3">The sequence shown here is derived from an EMBL/GenBank/DDBJ whole genome shotgun (WGS) entry which is preliminary data.</text>
</comment>
<dbReference type="eggNOG" id="COG1388">
    <property type="taxonomic scope" value="Bacteria"/>
</dbReference>
<comment type="similarity">
    <text evidence="1">Belongs to the transglycosylase Slt family.</text>
</comment>
<dbReference type="Proteomes" id="UP000006201">
    <property type="component" value="Unassembled WGS sequence"/>
</dbReference>
<dbReference type="PANTHER" id="PTHR33734:SF22">
    <property type="entry name" value="MEMBRANE-BOUND LYTIC MUREIN TRANSGLYCOSYLASE D"/>
    <property type="match status" value="1"/>
</dbReference>
<dbReference type="InterPro" id="IPR008258">
    <property type="entry name" value="Transglycosylase_SLT_dom_1"/>
</dbReference>
<accession>A4C5I8</accession>
<dbReference type="SUPFAM" id="SSF53955">
    <property type="entry name" value="Lysozyme-like"/>
    <property type="match status" value="1"/>
</dbReference>
<organism evidence="3 4">
    <name type="scientific">Pseudoalteromonas tunicata D2</name>
    <dbReference type="NCBI Taxonomy" id="87626"/>
    <lineage>
        <taxon>Bacteria</taxon>
        <taxon>Pseudomonadati</taxon>
        <taxon>Pseudomonadota</taxon>
        <taxon>Gammaproteobacteria</taxon>
        <taxon>Alteromonadales</taxon>
        <taxon>Pseudoalteromonadaceae</taxon>
        <taxon>Pseudoalteromonas</taxon>
    </lineage>
</organism>
<dbReference type="CDD" id="cd16894">
    <property type="entry name" value="MltD-like"/>
    <property type="match status" value="1"/>
</dbReference>
<dbReference type="PROSITE" id="PS00922">
    <property type="entry name" value="TRANSGLYCOSYLASE"/>
    <property type="match status" value="1"/>
</dbReference>
<keyword evidence="4" id="KW-1185">Reference proteome</keyword>
<sequence>MFVSGCQMTQQPDILVVNEQTPADFVAAQPNDVVNALTLDALNDQQIVEEAPVFDDVWERIRYQLSIPVPQNRAIVSERNYYAKHQSYLDRISKRGSPYLYYIVEEVEKREMPIELALLPIVESAFDPFGFSQRAASGIWQFMPETGERFKLKQNWWYDGRRDIVESTRAALDYLSYLHKTLEGDWLNAIAAYNSGEGRVLRAIQKNRQKHLPTDFWSLDLPKETTAYVPKLLALSDLLKRSDEFKVTWQPIVNAQVVDVVDVGSQIDLALAAEMAQMSITELYRLNPGFNRWATDPQGPHTLLLPLDIVAPFNEQLAKTDLKQRIRWQHYVVQKGDSLSVIAKKFDTSTQSIQTLNELSSNMIKVGQELLVPLSDANIDNEHLSKQMRLAAAPVKKQTVRYKVKKGDTLWDISNAHDVTIQQLANWNKMSADSILKLNQELVIHKSSQAVQPSRLEQSAKAITYKVRKGDSLARIASKFKVSVDDIVKWNKIDSKQYLQPGQKLKLNVDVTRT</sequence>
<dbReference type="InterPro" id="IPR018392">
    <property type="entry name" value="LysM"/>
</dbReference>
<reference evidence="3 4" key="1">
    <citation type="submission" date="2006-02" db="EMBL/GenBank/DDBJ databases">
        <authorList>
            <person name="Moran M.A."/>
            <person name="Kjelleberg S."/>
            <person name="Egan S."/>
            <person name="Saunders N."/>
            <person name="Thomas T."/>
            <person name="Ferriera S."/>
            <person name="Johnson J."/>
            <person name="Kravitz S."/>
            <person name="Halpern A."/>
            <person name="Remington K."/>
            <person name="Beeson K."/>
            <person name="Tran B."/>
            <person name="Rogers Y.-H."/>
            <person name="Friedman R."/>
            <person name="Venter J.C."/>
        </authorList>
    </citation>
    <scope>NUCLEOTIDE SEQUENCE [LARGE SCALE GENOMIC DNA]</scope>
    <source>
        <strain evidence="3 4">D2</strain>
    </source>
</reference>
<dbReference type="GO" id="GO:0008932">
    <property type="term" value="F:lytic endotransglycosylase activity"/>
    <property type="evidence" value="ECO:0007669"/>
    <property type="project" value="TreeGrafter"/>
</dbReference>
<dbReference type="InterPro" id="IPR000189">
    <property type="entry name" value="Transglyc_AS"/>
</dbReference>
<proteinExistence type="inferred from homology"/>
<dbReference type="Pfam" id="PF01464">
    <property type="entry name" value="SLT"/>
    <property type="match status" value="1"/>
</dbReference>
<dbReference type="SUPFAM" id="SSF54106">
    <property type="entry name" value="LysM domain"/>
    <property type="match status" value="3"/>
</dbReference>
<dbReference type="CDD" id="cd00118">
    <property type="entry name" value="LysM"/>
    <property type="match status" value="3"/>
</dbReference>
<evidence type="ECO:0000259" key="2">
    <source>
        <dbReference type="PROSITE" id="PS51782"/>
    </source>
</evidence>
<evidence type="ECO:0000313" key="4">
    <source>
        <dbReference type="Proteomes" id="UP000006201"/>
    </source>
</evidence>